<accession>A0A0V0RN22</accession>
<dbReference type="Proteomes" id="UP000054630">
    <property type="component" value="Unassembled WGS sequence"/>
</dbReference>
<comment type="caution">
    <text evidence="1">The sequence shown here is derived from an EMBL/GenBank/DDBJ whole genome shotgun (WGS) entry which is preliminary data.</text>
</comment>
<name>A0A0V0RN22_9BILA</name>
<gene>
    <name evidence="1" type="ORF">T07_12467</name>
</gene>
<reference evidence="1 2" key="1">
    <citation type="submission" date="2015-01" db="EMBL/GenBank/DDBJ databases">
        <title>Evolution of Trichinella species and genotypes.</title>
        <authorList>
            <person name="Korhonen P.K."/>
            <person name="Edoardo P."/>
            <person name="Giuseppe L.R."/>
            <person name="Gasser R.B."/>
        </authorList>
    </citation>
    <scope>NUCLEOTIDE SEQUENCE [LARGE SCALE GENOMIC DNA]</scope>
    <source>
        <strain evidence="1">ISS37</strain>
    </source>
</reference>
<dbReference type="AlphaFoldDB" id="A0A0V0RN22"/>
<organism evidence="1 2">
    <name type="scientific">Trichinella nelsoni</name>
    <dbReference type="NCBI Taxonomy" id="6336"/>
    <lineage>
        <taxon>Eukaryota</taxon>
        <taxon>Metazoa</taxon>
        <taxon>Ecdysozoa</taxon>
        <taxon>Nematoda</taxon>
        <taxon>Enoplea</taxon>
        <taxon>Dorylaimia</taxon>
        <taxon>Trichinellida</taxon>
        <taxon>Trichinellidae</taxon>
        <taxon>Trichinella</taxon>
    </lineage>
</organism>
<keyword evidence="2" id="KW-1185">Reference proteome</keyword>
<dbReference type="EMBL" id="JYDL01000120">
    <property type="protein sequence ID" value="KRX15876.1"/>
    <property type="molecule type" value="Genomic_DNA"/>
</dbReference>
<proteinExistence type="predicted"/>
<evidence type="ECO:0000313" key="2">
    <source>
        <dbReference type="Proteomes" id="UP000054630"/>
    </source>
</evidence>
<evidence type="ECO:0000313" key="1">
    <source>
        <dbReference type="EMBL" id="KRX15876.1"/>
    </source>
</evidence>
<dbReference type="OrthoDB" id="5933295at2759"/>
<sequence>LCRISKEFLPKFRYIEDRTRLKTGNSHEADPKNEVEASHHCTPLSLTCCIGSAVSSKLLIFHFECHVFIYSTALCVIFRINLNDHFVVPSTELPYILLWLAQK</sequence>
<feature type="non-terminal residue" evidence="1">
    <location>
        <position position="1"/>
    </location>
</feature>
<protein>
    <submittedName>
        <fullName evidence="1">Uncharacterized protein</fullName>
    </submittedName>
</protein>